<reference evidence="1 2" key="1">
    <citation type="journal article" date="2020" name="Cell">
        <title>Large-Scale Comparative Analyses of Tick Genomes Elucidate Their Genetic Diversity and Vector Capacities.</title>
        <authorList>
            <consortium name="Tick Genome and Microbiome Consortium (TIGMIC)"/>
            <person name="Jia N."/>
            <person name="Wang J."/>
            <person name="Shi W."/>
            <person name="Du L."/>
            <person name="Sun Y."/>
            <person name="Zhan W."/>
            <person name="Jiang J.F."/>
            <person name="Wang Q."/>
            <person name="Zhang B."/>
            <person name="Ji P."/>
            <person name="Bell-Sakyi L."/>
            <person name="Cui X.M."/>
            <person name="Yuan T.T."/>
            <person name="Jiang B.G."/>
            <person name="Yang W.F."/>
            <person name="Lam T.T."/>
            <person name="Chang Q.C."/>
            <person name="Ding S.J."/>
            <person name="Wang X.J."/>
            <person name="Zhu J.G."/>
            <person name="Ruan X.D."/>
            <person name="Zhao L."/>
            <person name="Wei J.T."/>
            <person name="Ye R.Z."/>
            <person name="Que T.C."/>
            <person name="Du C.H."/>
            <person name="Zhou Y.H."/>
            <person name="Cheng J.X."/>
            <person name="Dai P.F."/>
            <person name="Guo W.B."/>
            <person name="Han X.H."/>
            <person name="Huang E.J."/>
            <person name="Li L.F."/>
            <person name="Wei W."/>
            <person name="Gao Y.C."/>
            <person name="Liu J.Z."/>
            <person name="Shao H.Z."/>
            <person name="Wang X."/>
            <person name="Wang C.C."/>
            <person name="Yang T.C."/>
            <person name="Huo Q.B."/>
            <person name="Li W."/>
            <person name="Chen H.Y."/>
            <person name="Chen S.E."/>
            <person name="Zhou L.G."/>
            <person name="Ni X.B."/>
            <person name="Tian J.H."/>
            <person name="Sheng Y."/>
            <person name="Liu T."/>
            <person name="Pan Y.S."/>
            <person name="Xia L.Y."/>
            <person name="Li J."/>
            <person name="Zhao F."/>
            <person name="Cao W.C."/>
        </authorList>
    </citation>
    <scope>NUCLEOTIDE SEQUENCE [LARGE SCALE GENOMIC DNA]</scope>
    <source>
        <strain evidence="1">Iper-2018</strain>
    </source>
</reference>
<proteinExistence type="predicted"/>
<dbReference type="EMBL" id="JABSTQ010011170">
    <property type="protein sequence ID" value="KAG0414530.1"/>
    <property type="molecule type" value="Genomic_DNA"/>
</dbReference>
<evidence type="ECO:0000313" key="2">
    <source>
        <dbReference type="Proteomes" id="UP000805193"/>
    </source>
</evidence>
<evidence type="ECO:0000313" key="1">
    <source>
        <dbReference type="EMBL" id="KAG0414530.1"/>
    </source>
</evidence>
<name>A0AC60P529_IXOPE</name>
<keyword evidence="2" id="KW-1185">Reference proteome</keyword>
<feature type="non-terminal residue" evidence="1">
    <location>
        <position position="1"/>
    </location>
</feature>
<gene>
    <name evidence="1" type="ORF">HPB47_008302</name>
</gene>
<feature type="non-terminal residue" evidence="1">
    <location>
        <position position="119"/>
    </location>
</feature>
<comment type="caution">
    <text evidence="1">The sequence shown here is derived from an EMBL/GenBank/DDBJ whole genome shotgun (WGS) entry which is preliminary data.</text>
</comment>
<protein>
    <submittedName>
        <fullName evidence="1">Uncharacterized protein</fullName>
    </submittedName>
</protein>
<sequence>GFLPKRPPVENQPTREAVGAKKDALQSSGGSATAHVSSSARRETGNPQGRQQKSIWSADAPFTLSSLARGRGGGRGGTGTPGEEDARDRQRASPSVMLLLRWCCSFGCLAPGQPPRQDL</sequence>
<organism evidence="1 2">
    <name type="scientific">Ixodes persulcatus</name>
    <name type="common">Taiga tick</name>
    <dbReference type="NCBI Taxonomy" id="34615"/>
    <lineage>
        <taxon>Eukaryota</taxon>
        <taxon>Metazoa</taxon>
        <taxon>Ecdysozoa</taxon>
        <taxon>Arthropoda</taxon>
        <taxon>Chelicerata</taxon>
        <taxon>Arachnida</taxon>
        <taxon>Acari</taxon>
        <taxon>Parasitiformes</taxon>
        <taxon>Ixodida</taxon>
        <taxon>Ixodoidea</taxon>
        <taxon>Ixodidae</taxon>
        <taxon>Ixodinae</taxon>
        <taxon>Ixodes</taxon>
    </lineage>
</organism>
<dbReference type="Proteomes" id="UP000805193">
    <property type="component" value="Unassembled WGS sequence"/>
</dbReference>
<accession>A0AC60P529</accession>